<accession>A0AAV6Y1D7</accession>
<comment type="caution">
    <text evidence="1">The sequence shown here is derived from an EMBL/GenBank/DDBJ whole genome shotgun (WGS) entry which is preliminary data.</text>
</comment>
<keyword evidence="2" id="KW-1185">Reference proteome</keyword>
<evidence type="ECO:0000313" key="1">
    <source>
        <dbReference type="EMBL" id="KAG8386671.1"/>
    </source>
</evidence>
<proteinExistence type="predicted"/>
<organism evidence="1 2">
    <name type="scientific">Buddleja alternifolia</name>
    <dbReference type="NCBI Taxonomy" id="168488"/>
    <lineage>
        <taxon>Eukaryota</taxon>
        <taxon>Viridiplantae</taxon>
        <taxon>Streptophyta</taxon>
        <taxon>Embryophyta</taxon>
        <taxon>Tracheophyta</taxon>
        <taxon>Spermatophyta</taxon>
        <taxon>Magnoliopsida</taxon>
        <taxon>eudicotyledons</taxon>
        <taxon>Gunneridae</taxon>
        <taxon>Pentapetalae</taxon>
        <taxon>asterids</taxon>
        <taxon>lamiids</taxon>
        <taxon>Lamiales</taxon>
        <taxon>Scrophulariaceae</taxon>
        <taxon>Buddlejeae</taxon>
        <taxon>Buddleja</taxon>
    </lineage>
</organism>
<dbReference type="AlphaFoldDB" id="A0AAV6Y1D7"/>
<name>A0AAV6Y1D7_9LAMI</name>
<dbReference type="PANTHER" id="PTHR37611">
    <property type="entry name" value="VIRUS-SPECIFIC-SIGNALING-PATHWAY REGULATED PROTEIN-RELATED"/>
    <property type="match status" value="1"/>
</dbReference>
<protein>
    <submittedName>
        <fullName evidence="1">Uncharacterized protein</fullName>
    </submittedName>
</protein>
<reference evidence="1" key="1">
    <citation type="submission" date="2019-10" db="EMBL/GenBank/DDBJ databases">
        <authorList>
            <person name="Zhang R."/>
            <person name="Pan Y."/>
            <person name="Wang J."/>
            <person name="Ma R."/>
            <person name="Yu S."/>
        </authorList>
    </citation>
    <scope>NUCLEOTIDE SEQUENCE</scope>
    <source>
        <strain evidence="1">LA-IB0</strain>
        <tissue evidence="1">Leaf</tissue>
    </source>
</reference>
<dbReference type="PANTHER" id="PTHR37611:SF2">
    <property type="entry name" value="VIRUS-SPECIFIC-SIGNALING-PATHWAY REGULATED PROTEIN-RELATED"/>
    <property type="match status" value="1"/>
</dbReference>
<sequence>MASIVVENWEYVDNRDDPENFELSQINQNFLMSLLDETQIDVCDDERLTSVIRSLEAEIDSNSEHYAIDDIAMGNTLVDCQSSNNGFNGHDCSMMPHDNLDLHWMDMDIIPSSPNDGIYMDHHGQGMCGVTEYYSQLCYEIPLQGQDYDFLWYETNVNVIE</sequence>
<dbReference type="Proteomes" id="UP000826271">
    <property type="component" value="Unassembled WGS sequence"/>
</dbReference>
<evidence type="ECO:0000313" key="2">
    <source>
        <dbReference type="Proteomes" id="UP000826271"/>
    </source>
</evidence>
<gene>
    <name evidence="1" type="ORF">BUALT_Bualt03G0173300</name>
</gene>
<dbReference type="EMBL" id="WHWC01000003">
    <property type="protein sequence ID" value="KAG8386671.1"/>
    <property type="molecule type" value="Genomic_DNA"/>
</dbReference>